<dbReference type="RefSeq" id="WP_338885996.1">
    <property type="nucleotide sequence ID" value="NZ_CP147846.1"/>
</dbReference>
<organism evidence="8 9">
    <name type="scientific">Rhodococcus sovatensis</name>
    <dbReference type="NCBI Taxonomy" id="1805840"/>
    <lineage>
        <taxon>Bacteria</taxon>
        <taxon>Bacillati</taxon>
        <taxon>Actinomycetota</taxon>
        <taxon>Actinomycetes</taxon>
        <taxon>Mycobacteriales</taxon>
        <taxon>Nocardiaceae</taxon>
        <taxon>Rhodococcus</taxon>
    </lineage>
</organism>
<evidence type="ECO:0000256" key="1">
    <source>
        <dbReference type="ARBA" id="ARBA00004651"/>
    </source>
</evidence>
<sequence>MFHRNPGSWNEMSRRDRSTVLVLAAVQFALAAAAWVDLARRARDEVLGSKRTWALVICVNFIGPLAYFVFGRRRTPLPPSVGELPGGETSDSRVQIQSKTITIDVPDSESPIVFPVTTASVLGTVQAAVIGEYGPVGGTAPEGIALRSAVVARWPGARVFERRSTGDRGADPRGYEPFYVELDADGCRHEVNSGEVSDLLGRH</sequence>
<dbReference type="InterPro" id="IPR027379">
    <property type="entry name" value="CLS_N"/>
</dbReference>
<keyword evidence="2" id="KW-1003">Cell membrane</keyword>
<reference evidence="8 9" key="1">
    <citation type="submission" date="2024-03" db="EMBL/GenBank/DDBJ databases">
        <title>Natural products discovery in diverse microorganisms through a two-stage MS feature dereplication strategy.</title>
        <authorList>
            <person name="Zhang R."/>
        </authorList>
    </citation>
    <scope>NUCLEOTIDE SEQUENCE [LARGE SCALE GENOMIC DNA]</scope>
    <source>
        <strain evidence="8 9">18930</strain>
    </source>
</reference>
<gene>
    <name evidence="8" type="ORF">WDS16_14700</name>
</gene>
<evidence type="ECO:0000259" key="7">
    <source>
        <dbReference type="Pfam" id="PF13396"/>
    </source>
</evidence>
<evidence type="ECO:0000313" key="9">
    <source>
        <dbReference type="Proteomes" id="UP001432000"/>
    </source>
</evidence>
<evidence type="ECO:0000256" key="4">
    <source>
        <dbReference type="ARBA" id="ARBA00022989"/>
    </source>
</evidence>
<keyword evidence="3 6" id="KW-0812">Transmembrane</keyword>
<evidence type="ECO:0000256" key="3">
    <source>
        <dbReference type="ARBA" id="ARBA00022692"/>
    </source>
</evidence>
<dbReference type="Pfam" id="PF13396">
    <property type="entry name" value="PLDc_N"/>
    <property type="match status" value="1"/>
</dbReference>
<dbReference type="EMBL" id="CP147846">
    <property type="protein sequence ID" value="WXG66549.1"/>
    <property type="molecule type" value="Genomic_DNA"/>
</dbReference>
<keyword evidence="9" id="KW-1185">Reference proteome</keyword>
<keyword evidence="4 6" id="KW-1133">Transmembrane helix</keyword>
<protein>
    <submittedName>
        <fullName evidence="8">PLD nuclease N-terminal domain-containing protein</fullName>
    </submittedName>
</protein>
<feature type="transmembrane region" description="Helical" evidence="6">
    <location>
        <begin position="52"/>
        <end position="70"/>
    </location>
</feature>
<evidence type="ECO:0000256" key="6">
    <source>
        <dbReference type="SAM" id="Phobius"/>
    </source>
</evidence>
<accession>A0ABZ2PCI6</accession>
<evidence type="ECO:0000313" key="8">
    <source>
        <dbReference type="EMBL" id="WXG66549.1"/>
    </source>
</evidence>
<evidence type="ECO:0000256" key="2">
    <source>
        <dbReference type="ARBA" id="ARBA00022475"/>
    </source>
</evidence>
<proteinExistence type="predicted"/>
<name>A0ABZ2PCI6_9NOCA</name>
<evidence type="ECO:0000256" key="5">
    <source>
        <dbReference type="ARBA" id="ARBA00023136"/>
    </source>
</evidence>
<keyword evidence="5 6" id="KW-0472">Membrane</keyword>
<feature type="domain" description="Cardiolipin synthase N-terminal" evidence="7">
    <location>
        <begin position="29"/>
        <end position="72"/>
    </location>
</feature>
<comment type="subcellular location">
    <subcellularLocation>
        <location evidence="1">Cell membrane</location>
        <topology evidence="1">Multi-pass membrane protein</topology>
    </subcellularLocation>
</comment>
<dbReference type="Proteomes" id="UP001432000">
    <property type="component" value="Chromosome"/>
</dbReference>